<dbReference type="Proteomes" id="UP000692954">
    <property type="component" value="Unassembled WGS sequence"/>
</dbReference>
<dbReference type="OrthoDB" id="285772at2759"/>
<evidence type="ECO:0000313" key="1">
    <source>
        <dbReference type="EMBL" id="CAD8064930.1"/>
    </source>
</evidence>
<accession>A0A8S1LA00</accession>
<sequence>MELANNNIVNQDEIVVQKIIRQDKAGTKILKGVKKHKITFIDEIEKGKEVQTVIEVECWKKYNYVSPETEVADECCLLI</sequence>
<gene>
    <name evidence="1" type="ORF">PSON_ATCC_30995.1.T0190379</name>
</gene>
<protein>
    <submittedName>
        <fullName evidence="1">Uncharacterized protein</fullName>
    </submittedName>
</protein>
<dbReference type="EMBL" id="CAJJDN010000019">
    <property type="protein sequence ID" value="CAD8064930.1"/>
    <property type="molecule type" value="Genomic_DNA"/>
</dbReference>
<reference evidence="1" key="1">
    <citation type="submission" date="2021-01" db="EMBL/GenBank/DDBJ databases">
        <authorList>
            <consortium name="Genoscope - CEA"/>
            <person name="William W."/>
        </authorList>
    </citation>
    <scope>NUCLEOTIDE SEQUENCE</scope>
</reference>
<keyword evidence="2" id="KW-1185">Reference proteome</keyword>
<comment type="caution">
    <text evidence="1">The sequence shown here is derived from an EMBL/GenBank/DDBJ whole genome shotgun (WGS) entry which is preliminary data.</text>
</comment>
<dbReference type="AlphaFoldDB" id="A0A8S1LA00"/>
<name>A0A8S1LA00_9CILI</name>
<proteinExistence type="predicted"/>
<evidence type="ECO:0000313" key="2">
    <source>
        <dbReference type="Proteomes" id="UP000692954"/>
    </source>
</evidence>
<organism evidence="1 2">
    <name type="scientific">Paramecium sonneborni</name>
    <dbReference type="NCBI Taxonomy" id="65129"/>
    <lineage>
        <taxon>Eukaryota</taxon>
        <taxon>Sar</taxon>
        <taxon>Alveolata</taxon>
        <taxon>Ciliophora</taxon>
        <taxon>Intramacronucleata</taxon>
        <taxon>Oligohymenophorea</taxon>
        <taxon>Peniculida</taxon>
        <taxon>Parameciidae</taxon>
        <taxon>Paramecium</taxon>
    </lineage>
</organism>